<dbReference type="SUPFAM" id="SSF46785">
    <property type="entry name" value="Winged helix' DNA-binding domain"/>
    <property type="match status" value="1"/>
</dbReference>
<evidence type="ECO:0000313" key="1">
    <source>
        <dbReference type="EMBL" id="MDR7360467.1"/>
    </source>
</evidence>
<dbReference type="InterPro" id="IPR036390">
    <property type="entry name" value="WH_DNA-bd_sf"/>
</dbReference>
<dbReference type="GO" id="GO:0003677">
    <property type="term" value="F:DNA binding"/>
    <property type="evidence" value="ECO:0007669"/>
    <property type="project" value="UniProtKB-KW"/>
</dbReference>
<dbReference type="RefSeq" id="WP_310296956.1">
    <property type="nucleotide sequence ID" value="NZ_BAAAPS010000006.1"/>
</dbReference>
<proteinExistence type="predicted"/>
<comment type="caution">
    <text evidence="1">The sequence shown here is derived from an EMBL/GenBank/DDBJ whole genome shotgun (WGS) entry which is preliminary data.</text>
</comment>
<dbReference type="InterPro" id="IPR036388">
    <property type="entry name" value="WH-like_DNA-bd_sf"/>
</dbReference>
<organism evidence="1 2">
    <name type="scientific">Nocardioides marmoribigeumensis</name>
    <dbReference type="NCBI Taxonomy" id="433649"/>
    <lineage>
        <taxon>Bacteria</taxon>
        <taxon>Bacillati</taxon>
        <taxon>Actinomycetota</taxon>
        <taxon>Actinomycetes</taxon>
        <taxon>Propionibacteriales</taxon>
        <taxon>Nocardioidaceae</taxon>
        <taxon>Nocardioides</taxon>
    </lineage>
</organism>
<sequence length="155" mass="16534">MATPRPLPDEPGWQLASALSRLDRAQRAAEAGATLGIADSRLMWLFSDHAPRTLKQVSDDLGLEQSTVNRQANAALAAGLLRRFREPGRPAQLVEATPEGLTTFAQDLDGHLGRLESALASLPEHCREEFPALLGAFVEAYAAAIGPAAGEPREA</sequence>
<name>A0ABU2BPB4_9ACTN</name>
<accession>A0ABU2BPB4</accession>
<dbReference type="EMBL" id="JAVDYG010000001">
    <property type="protein sequence ID" value="MDR7360467.1"/>
    <property type="molecule type" value="Genomic_DNA"/>
</dbReference>
<keyword evidence="1" id="KW-0238">DNA-binding</keyword>
<dbReference type="Gene3D" id="1.10.10.10">
    <property type="entry name" value="Winged helix-like DNA-binding domain superfamily/Winged helix DNA-binding domain"/>
    <property type="match status" value="1"/>
</dbReference>
<evidence type="ECO:0000313" key="2">
    <source>
        <dbReference type="Proteomes" id="UP001183648"/>
    </source>
</evidence>
<keyword evidence="2" id="KW-1185">Reference proteome</keyword>
<gene>
    <name evidence="1" type="ORF">J2S63_000020</name>
</gene>
<reference evidence="1 2" key="1">
    <citation type="submission" date="2023-07" db="EMBL/GenBank/DDBJ databases">
        <title>Sequencing the genomes of 1000 actinobacteria strains.</title>
        <authorList>
            <person name="Klenk H.-P."/>
        </authorList>
    </citation>
    <scope>NUCLEOTIDE SEQUENCE [LARGE SCALE GENOMIC DNA]</scope>
    <source>
        <strain evidence="1 2">DSM 19426</strain>
    </source>
</reference>
<protein>
    <submittedName>
        <fullName evidence="1">DNA-binding MarR family transcriptional regulator</fullName>
    </submittedName>
</protein>
<dbReference type="Proteomes" id="UP001183648">
    <property type="component" value="Unassembled WGS sequence"/>
</dbReference>